<dbReference type="AlphaFoldDB" id="A0A7D5GEF3"/>
<sequence length="121" mass="12785">MVDATTDAERYDRSLVRATGGRGVALSHGRWEFDGTTESLGMRTVVEYEDSPNSPVFPPNSSTEAGRLIAPCSRKPTAARTSARSSAGESTGSTDRRGDPRPGASPCGSHLVSRTSGTRRS</sequence>
<organism evidence="2 3">
    <name type="scientific">Halorarum halophilum</name>
    <dbReference type="NCBI Taxonomy" id="2743090"/>
    <lineage>
        <taxon>Archaea</taxon>
        <taxon>Methanobacteriati</taxon>
        <taxon>Methanobacteriota</taxon>
        <taxon>Stenosarchaea group</taxon>
        <taxon>Halobacteria</taxon>
        <taxon>Halobacteriales</taxon>
        <taxon>Haloferacaceae</taxon>
        <taxon>Halorarum</taxon>
    </lineage>
</organism>
<protein>
    <submittedName>
        <fullName evidence="2">Uncharacterized protein</fullName>
    </submittedName>
</protein>
<evidence type="ECO:0000313" key="3">
    <source>
        <dbReference type="Proteomes" id="UP000509750"/>
    </source>
</evidence>
<dbReference type="Proteomes" id="UP000509750">
    <property type="component" value="Plasmid unnamed1"/>
</dbReference>
<name>A0A7D5GEF3_9EURY</name>
<feature type="compositionally biased region" description="Low complexity" evidence="1">
    <location>
        <begin position="78"/>
        <end position="93"/>
    </location>
</feature>
<geneLocation type="plasmid" evidence="2 3">
    <name>unnamed1</name>
</geneLocation>
<keyword evidence="2" id="KW-0614">Plasmid</keyword>
<gene>
    <name evidence="2" type="ORF">HUG10_19375</name>
</gene>
<proteinExistence type="predicted"/>
<feature type="compositionally biased region" description="Low complexity" evidence="1">
    <location>
        <begin position="51"/>
        <end position="62"/>
    </location>
</feature>
<feature type="compositionally biased region" description="Polar residues" evidence="1">
    <location>
        <begin position="112"/>
        <end position="121"/>
    </location>
</feature>
<dbReference type="OrthoDB" id="194721at2157"/>
<accession>A0A7D5GEF3</accession>
<evidence type="ECO:0000256" key="1">
    <source>
        <dbReference type="SAM" id="MobiDB-lite"/>
    </source>
</evidence>
<keyword evidence="3" id="KW-1185">Reference proteome</keyword>
<evidence type="ECO:0000313" key="2">
    <source>
        <dbReference type="EMBL" id="QLG29766.1"/>
    </source>
</evidence>
<dbReference type="RefSeq" id="WP_179171340.1">
    <property type="nucleotide sequence ID" value="NZ_CP058530.1"/>
</dbReference>
<dbReference type="KEGG" id="halg:HUG10_19375"/>
<dbReference type="GeneID" id="56031042"/>
<feature type="region of interest" description="Disordered" evidence="1">
    <location>
        <begin position="49"/>
        <end position="121"/>
    </location>
</feature>
<dbReference type="EMBL" id="CP058530">
    <property type="protein sequence ID" value="QLG29766.1"/>
    <property type="molecule type" value="Genomic_DNA"/>
</dbReference>
<reference evidence="2 3" key="1">
    <citation type="submission" date="2020-07" db="EMBL/GenBank/DDBJ databases">
        <title>Gai3-2, isolated from salt lake.</title>
        <authorList>
            <person name="Cui H."/>
            <person name="Shi X."/>
        </authorList>
    </citation>
    <scope>NUCLEOTIDE SEQUENCE [LARGE SCALE GENOMIC DNA]</scope>
    <source>
        <strain evidence="2 3">Gai3-2</strain>
        <plasmid evidence="2 3">unnamed1</plasmid>
    </source>
</reference>